<keyword evidence="2" id="KW-1185">Reference proteome</keyword>
<protein>
    <submittedName>
        <fullName evidence="1">Uncharacterized protein</fullName>
    </submittedName>
</protein>
<name>A0ABZ0WBP5_9BACT</name>
<dbReference type="RefSeq" id="WP_114788960.1">
    <property type="nucleotide sequence ID" value="NZ_CP139960.1"/>
</dbReference>
<dbReference type="EMBL" id="CP139960">
    <property type="protein sequence ID" value="WQD39521.1"/>
    <property type="molecule type" value="Genomic_DNA"/>
</dbReference>
<evidence type="ECO:0000313" key="2">
    <source>
        <dbReference type="Proteomes" id="UP001325680"/>
    </source>
</evidence>
<dbReference type="Proteomes" id="UP001325680">
    <property type="component" value="Chromosome"/>
</dbReference>
<reference evidence="1 2" key="1">
    <citation type="submission" date="2023-12" db="EMBL/GenBank/DDBJ databases">
        <title>Genome sequencing and assembly of bacterial species from a model synthetic community.</title>
        <authorList>
            <person name="Hogle S.L."/>
        </authorList>
    </citation>
    <scope>NUCLEOTIDE SEQUENCE [LARGE SCALE GENOMIC DNA]</scope>
    <source>
        <strain evidence="1 2">HAMBI_3031</strain>
    </source>
</reference>
<organism evidence="1 2">
    <name type="scientific">Niabella yanshanensis</name>
    <dbReference type="NCBI Taxonomy" id="577386"/>
    <lineage>
        <taxon>Bacteria</taxon>
        <taxon>Pseudomonadati</taxon>
        <taxon>Bacteroidota</taxon>
        <taxon>Chitinophagia</taxon>
        <taxon>Chitinophagales</taxon>
        <taxon>Chitinophagaceae</taxon>
        <taxon>Niabella</taxon>
    </lineage>
</organism>
<proteinExistence type="predicted"/>
<gene>
    <name evidence="1" type="ORF">U0035_05085</name>
</gene>
<evidence type="ECO:0000313" key="1">
    <source>
        <dbReference type="EMBL" id="WQD39521.1"/>
    </source>
</evidence>
<accession>A0ABZ0WBP5</accession>
<sequence length="61" mass="7125">MKNPLTSMLVFSRKILLPGNKKTAKAPRSLLIEKKWWMGEDLFIDQKPFISNTFKDKRVTS</sequence>